<comment type="caution">
    <text evidence="6">The sequence shown here is derived from an EMBL/GenBank/DDBJ whole genome shotgun (WGS) entry which is preliminary data.</text>
</comment>
<dbReference type="AlphaFoldDB" id="A0A7W8HBC4"/>
<accession>A0A7W8HBC4</accession>
<dbReference type="GO" id="GO:0003700">
    <property type="term" value="F:DNA-binding transcription factor activity"/>
    <property type="evidence" value="ECO:0007669"/>
    <property type="project" value="TreeGrafter"/>
</dbReference>
<keyword evidence="7" id="KW-1185">Reference proteome</keyword>
<dbReference type="PRINTS" id="PR00455">
    <property type="entry name" value="HTHTETR"/>
</dbReference>
<evidence type="ECO:0000313" key="7">
    <source>
        <dbReference type="Proteomes" id="UP000543642"/>
    </source>
</evidence>
<dbReference type="Proteomes" id="UP000543642">
    <property type="component" value="Unassembled WGS sequence"/>
</dbReference>
<proteinExistence type="predicted"/>
<dbReference type="GO" id="GO:0045892">
    <property type="term" value="P:negative regulation of DNA-templated transcription"/>
    <property type="evidence" value="ECO:0007669"/>
    <property type="project" value="UniProtKB-ARBA"/>
</dbReference>
<evidence type="ECO:0000256" key="1">
    <source>
        <dbReference type="ARBA" id="ARBA00023015"/>
    </source>
</evidence>
<dbReference type="PROSITE" id="PS50977">
    <property type="entry name" value="HTH_TETR_2"/>
    <property type="match status" value="2"/>
</dbReference>
<dbReference type="InterPro" id="IPR039536">
    <property type="entry name" value="TetR_C_Proteobacteria"/>
</dbReference>
<dbReference type="RefSeq" id="WP_183773238.1">
    <property type="nucleotide sequence ID" value="NZ_JACHFW010000005.1"/>
</dbReference>
<gene>
    <name evidence="6" type="ORF">HNP82_001694</name>
</gene>
<evidence type="ECO:0000259" key="5">
    <source>
        <dbReference type="PROSITE" id="PS50977"/>
    </source>
</evidence>
<sequence length="264" mass="29833">MENNLREKILETAKALFLEKGYKRTTINNIAKAAGISISTIYLHFSGKKEIFDTLNISENEQLKDIQNAKRASIIQTALILFGEKGYDGVSMDLIARKAGCSKASLYQYFSDKEELYSAVMQETPFYYNFLAIQPEIEGANLEDAIKKIGLAYLRIFDTPERIAFTRSIIRDSKQYPQVSNIYHKNGIGYVSRCVETVLKKSSMKLRKDVDLYLASKTYVGSLFGFAVQYKIVVGIDVKYSDEEVVETLTKIFLGGVLNTDTVQ</sequence>
<evidence type="ECO:0000256" key="3">
    <source>
        <dbReference type="ARBA" id="ARBA00023163"/>
    </source>
</evidence>
<dbReference type="InterPro" id="IPR050109">
    <property type="entry name" value="HTH-type_TetR-like_transc_reg"/>
</dbReference>
<feature type="DNA-binding region" description="H-T-H motif" evidence="4">
    <location>
        <begin position="91"/>
        <end position="110"/>
    </location>
</feature>
<evidence type="ECO:0000256" key="4">
    <source>
        <dbReference type="PROSITE-ProRule" id="PRU00335"/>
    </source>
</evidence>
<keyword evidence="1" id="KW-0805">Transcription regulation</keyword>
<protein>
    <submittedName>
        <fullName evidence="6">AcrR family transcriptional regulator</fullName>
    </submittedName>
</protein>
<dbReference type="InterPro" id="IPR001647">
    <property type="entry name" value="HTH_TetR"/>
</dbReference>
<dbReference type="Gene3D" id="1.10.357.10">
    <property type="entry name" value="Tetracycline Repressor, domain 2"/>
    <property type="match status" value="2"/>
</dbReference>
<dbReference type="PANTHER" id="PTHR30055">
    <property type="entry name" value="HTH-TYPE TRANSCRIPTIONAL REGULATOR RUTR"/>
    <property type="match status" value="1"/>
</dbReference>
<keyword evidence="2 4" id="KW-0238">DNA-binding</keyword>
<evidence type="ECO:0000256" key="2">
    <source>
        <dbReference type="ARBA" id="ARBA00023125"/>
    </source>
</evidence>
<feature type="domain" description="HTH tetR-type" evidence="5">
    <location>
        <begin position="3"/>
        <end position="63"/>
    </location>
</feature>
<dbReference type="GO" id="GO:0000976">
    <property type="term" value="F:transcription cis-regulatory region binding"/>
    <property type="evidence" value="ECO:0007669"/>
    <property type="project" value="TreeGrafter"/>
</dbReference>
<name>A0A7W8HBC4_9FIRM</name>
<reference evidence="6 7" key="1">
    <citation type="submission" date="2020-08" db="EMBL/GenBank/DDBJ databases">
        <title>Genomic Encyclopedia of Type Strains, Phase IV (KMG-IV): sequencing the most valuable type-strain genomes for metagenomic binning, comparative biology and taxonomic classification.</title>
        <authorList>
            <person name="Goeker M."/>
        </authorList>
    </citation>
    <scope>NUCLEOTIDE SEQUENCE [LARGE SCALE GENOMIC DNA]</scope>
    <source>
        <strain evidence="6 7">DSM 106146</strain>
    </source>
</reference>
<feature type="domain" description="HTH tetR-type" evidence="5">
    <location>
        <begin position="68"/>
        <end position="128"/>
    </location>
</feature>
<dbReference type="SUPFAM" id="SSF46689">
    <property type="entry name" value="Homeodomain-like"/>
    <property type="match status" value="2"/>
</dbReference>
<dbReference type="PANTHER" id="PTHR30055:SF234">
    <property type="entry name" value="HTH-TYPE TRANSCRIPTIONAL REGULATOR BETI"/>
    <property type="match status" value="1"/>
</dbReference>
<dbReference type="Pfam" id="PF14246">
    <property type="entry name" value="TetR_C_7"/>
    <property type="match status" value="1"/>
</dbReference>
<feature type="DNA-binding region" description="H-T-H motif" evidence="4">
    <location>
        <begin position="26"/>
        <end position="45"/>
    </location>
</feature>
<dbReference type="FunFam" id="1.10.10.60:FF:000141">
    <property type="entry name" value="TetR family transcriptional regulator"/>
    <property type="match status" value="1"/>
</dbReference>
<dbReference type="InterPro" id="IPR009057">
    <property type="entry name" value="Homeodomain-like_sf"/>
</dbReference>
<dbReference type="EMBL" id="JACHFW010000005">
    <property type="protein sequence ID" value="MBB5264567.1"/>
    <property type="molecule type" value="Genomic_DNA"/>
</dbReference>
<organism evidence="6 7">
    <name type="scientific">Catenibacillus scindens</name>
    <dbReference type="NCBI Taxonomy" id="673271"/>
    <lineage>
        <taxon>Bacteria</taxon>
        <taxon>Bacillati</taxon>
        <taxon>Bacillota</taxon>
        <taxon>Clostridia</taxon>
        <taxon>Lachnospirales</taxon>
        <taxon>Lachnospiraceae</taxon>
        <taxon>Catenibacillus</taxon>
    </lineage>
</organism>
<dbReference type="Pfam" id="PF00440">
    <property type="entry name" value="TetR_N"/>
    <property type="match status" value="2"/>
</dbReference>
<evidence type="ECO:0000313" key="6">
    <source>
        <dbReference type="EMBL" id="MBB5264567.1"/>
    </source>
</evidence>
<keyword evidence="3" id="KW-0804">Transcription</keyword>